<accession>A0A3M7T7M8</accession>
<dbReference type="Proteomes" id="UP000276133">
    <property type="component" value="Unassembled WGS sequence"/>
</dbReference>
<reference evidence="2 3" key="1">
    <citation type="journal article" date="2018" name="Sci. Rep.">
        <title>Genomic signatures of local adaptation to the degree of environmental predictability in rotifers.</title>
        <authorList>
            <person name="Franch-Gras L."/>
            <person name="Hahn C."/>
            <person name="Garcia-Roger E.M."/>
            <person name="Carmona M.J."/>
            <person name="Serra M."/>
            <person name="Gomez A."/>
        </authorList>
    </citation>
    <scope>NUCLEOTIDE SEQUENCE [LARGE SCALE GENOMIC DNA]</scope>
    <source>
        <strain evidence="2">HYR1</strain>
    </source>
</reference>
<feature type="non-terminal residue" evidence="2">
    <location>
        <position position="227"/>
    </location>
</feature>
<feature type="compositionally biased region" description="Polar residues" evidence="1">
    <location>
        <begin position="10"/>
        <end position="21"/>
    </location>
</feature>
<gene>
    <name evidence="2" type="ORF">BpHYR1_043885</name>
</gene>
<dbReference type="OrthoDB" id="6615917at2759"/>
<dbReference type="EMBL" id="REGN01000163">
    <property type="protein sequence ID" value="RNA44042.1"/>
    <property type="molecule type" value="Genomic_DNA"/>
</dbReference>
<sequence length="227" mass="25671">MKQESKNNESRCSVQPSSGANQQAVNANSTITQVQRSNQVAVQQNLVNWKWVVVDPVRFKDYPIPCIIRHNDSVKEYVSVRIIEKVILSKFEANLSEEAKNFGVLTTFFCTTDEIFTLNDINENHVDRFNQSNPSNFVNYIPNMINNLQATKINPIQHKIVQIIGAAPGQALPIIQATPTSLNQMTNLRNQNQNLINCLNSNQIQTNLQQKNPSLSLKDASFRNHPL</sequence>
<evidence type="ECO:0000256" key="1">
    <source>
        <dbReference type="SAM" id="MobiDB-lite"/>
    </source>
</evidence>
<evidence type="ECO:0000313" key="2">
    <source>
        <dbReference type="EMBL" id="RNA44042.1"/>
    </source>
</evidence>
<evidence type="ECO:0000313" key="3">
    <source>
        <dbReference type="Proteomes" id="UP000276133"/>
    </source>
</evidence>
<keyword evidence="3" id="KW-1185">Reference proteome</keyword>
<protein>
    <submittedName>
        <fullName evidence="2">Uncharacterized protein</fullName>
    </submittedName>
</protein>
<proteinExistence type="predicted"/>
<dbReference type="AlphaFoldDB" id="A0A3M7T7M8"/>
<name>A0A3M7T7M8_BRAPC</name>
<organism evidence="2 3">
    <name type="scientific">Brachionus plicatilis</name>
    <name type="common">Marine rotifer</name>
    <name type="synonym">Brachionus muelleri</name>
    <dbReference type="NCBI Taxonomy" id="10195"/>
    <lineage>
        <taxon>Eukaryota</taxon>
        <taxon>Metazoa</taxon>
        <taxon>Spiralia</taxon>
        <taxon>Gnathifera</taxon>
        <taxon>Rotifera</taxon>
        <taxon>Eurotatoria</taxon>
        <taxon>Monogononta</taxon>
        <taxon>Pseudotrocha</taxon>
        <taxon>Ploima</taxon>
        <taxon>Brachionidae</taxon>
        <taxon>Brachionus</taxon>
    </lineage>
</organism>
<feature type="region of interest" description="Disordered" evidence="1">
    <location>
        <begin position="1"/>
        <end position="21"/>
    </location>
</feature>
<comment type="caution">
    <text evidence="2">The sequence shown here is derived from an EMBL/GenBank/DDBJ whole genome shotgun (WGS) entry which is preliminary data.</text>
</comment>